<keyword evidence="5" id="KW-1185">Reference proteome</keyword>
<feature type="transmembrane region" description="Helical" evidence="2">
    <location>
        <begin position="161"/>
        <end position="180"/>
    </location>
</feature>
<keyword evidence="2" id="KW-1133">Transmembrane helix</keyword>
<gene>
    <name evidence="4" type="ORF">K227x_26800</name>
</gene>
<feature type="region of interest" description="Disordered" evidence="1">
    <location>
        <begin position="436"/>
        <end position="519"/>
    </location>
</feature>
<dbReference type="Pfam" id="PF01757">
    <property type="entry name" value="Acyl_transf_3"/>
    <property type="match status" value="1"/>
</dbReference>
<evidence type="ECO:0000259" key="3">
    <source>
        <dbReference type="Pfam" id="PF01757"/>
    </source>
</evidence>
<feature type="transmembrane region" description="Helical" evidence="2">
    <location>
        <begin position="272"/>
        <end position="291"/>
    </location>
</feature>
<feature type="transmembrane region" description="Helical" evidence="2">
    <location>
        <begin position="392"/>
        <end position="413"/>
    </location>
</feature>
<dbReference type="InterPro" id="IPR002656">
    <property type="entry name" value="Acyl_transf_3_dom"/>
</dbReference>
<evidence type="ECO:0000256" key="2">
    <source>
        <dbReference type="SAM" id="Phobius"/>
    </source>
</evidence>
<sequence length="519" mass="56443">MPPTDQPVMGSIGNSGSETTFAGLDLVRAAAAIAVVALHAGVPYLKHPMPGLGWTVQDTPSEAVDFAFWSLELIVMPLFLVIAGFFTWRSLGRSQPSGVVRSRAKRLLIPLLFGMLVVLPLDLYLWVLGWVTDGAVPMVKMKSLKFDGSIDRNLWGLSHLWFLPYLFTYVAILAAAKAAWDRWGQRTAKFGQGMLRQIQPGSRTIDSICIAALAGAASIVLIFRPEVVWGFQHAFLPVASKWTYHAIFFALGVSLAWNDPQLDGLKRWAPRLAIPTLMMGFATIRLGQWQLLAVDPSPISVDLSSQMVSMQIEGEYLFRSNLSHAITAVMTATTAVLATLVIMGLAMRHVLSVSTAVKYVAAASFWIYLVHHPILGLAHIDLKWFATGFSPVAKMIFAATISVAFSIATYEGLVRRTRLGKILGFQYSLPSERSDAATGQQLAESEIENSPTIRRDEDESDATISIPWGRGSLNPGTQESGAMDPDSTNSDDSTAAPGHGSGVGLPIRRSQNIPPRRAA</sequence>
<feature type="transmembrane region" description="Helical" evidence="2">
    <location>
        <begin position="242"/>
        <end position="260"/>
    </location>
</feature>
<keyword evidence="2" id="KW-0812">Transmembrane</keyword>
<proteinExistence type="predicted"/>
<dbReference type="GO" id="GO:0016747">
    <property type="term" value="F:acyltransferase activity, transferring groups other than amino-acyl groups"/>
    <property type="evidence" value="ECO:0007669"/>
    <property type="project" value="InterPro"/>
</dbReference>
<dbReference type="OrthoDB" id="7375713at2"/>
<feature type="transmembrane region" description="Helical" evidence="2">
    <location>
        <begin position="26"/>
        <end position="46"/>
    </location>
</feature>
<dbReference type="EMBL" id="CP036525">
    <property type="protein sequence ID" value="QDT04290.1"/>
    <property type="molecule type" value="Genomic_DNA"/>
</dbReference>
<dbReference type="KEGG" id="rlc:K227x_26800"/>
<feature type="transmembrane region" description="Helical" evidence="2">
    <location>
        <begin position="201"/>
        <end position="222"/>
    </location>
</feature>
<feature type="transmembrane region" description="Helical" evidence="2">
    <location>
        <begin position="66"/>
        <end position="86"/>
    </location>
</feature>
<feature type="transmembrane region" description="Helical" evidence="2">
    <location>
        <begin position="325"/>
        <end position="347"/>
    </location>
</feature>
<dbReference type="InterPro" id="IPR050623">
    <property type="entry name" value="Glucan_succinyl_AcylTrfase"/>
</dbReference>
<feature type="transmembrane region" description="Helical" evidence="2">
    <location>
        <begin position="107"/>
        <end position="131"/>
    </location>
</feature>
<accession>A0A517NAY7</accession>
<protein>
    <submittedName>
        <fullName evidence="4">Glucans biosynthesis protein</fullName>
    </submittedName>
</protein>
<dbReference type="RefSeq" id="WP_145169853.1">
    <property type="nucleotide sequence ID" value="NZ_CP036525.1"/>
</dbReference>
<feature type="compositionally biased region" description="Polar residues" evidence="1">
    <location>
        <begin position="437"/>
        <end position="452"/>
    </location>
</feature>
<organism evidence="4 5">
    <name type="scientific">Rubripirellula lacrimiformis</name>
    <dbReference type="NCBI Taxonomy" id="1930273"/>
    <lineage>
        <taxon>Bacteria</taxon>
        <taxon>Pseudomonadati</taxon>
        <taxon>Planctomycetota</taxon>
        <taxon>Planctomycetia</taxon>
        <taxon>Pirellulales</taxon>
        <taxon>Pirellulaceae</taxon>
        <taxon>Rubripirellula</taxon>
    </lineage>
</organism>
<feature type="compositionally biased region" description="Polar residues" evidence="1">
    <location>
        <begin position="474"/>
        <end position="493"/>
    </location>
</feature>
<evidence type="ECO:0000313" key="4">
    <source>
        <dbReference type="EMBL" id="QDT04290.1"/>
    </source>
</evidence>
<feature type="transmembrane region" description="Helical" evidence="2">
    <location>
        <begin position="359"/>
        <end position="380"/>
    </location>
</feature>
<reference evidence="4 5" key="1">
    <citation type="submission" date="2019-02" db="EMBL/GenBank/DDBJ databases">
        <title>Deep-cultivation of Planctomycetes and their phenomic and genomic characterization uncovers novel biology.</title>
        <authorList>
            <person name="Wiegand S."/>
            <person name="Jogler M."/>
            <person name="Boedeker C."/>
            <person name="Pinto D."/>
            <person name="Vollmers J."/>
            <person name="Rivas-Marin E."/>
            <person name="Kohn T."/>
            <person name="Peeters S.H."/>
            <person name="Heuer A."/>
            <person name="Rast P."/>
            <person name="Oberbeckmann S."/>
            <person name="Bunk B."/>
            <person name="Jeske O."/>
            <person name="Meyerdierks A."/>
            <person name="Storesund J.E."/>
            <person name="Kallscheuer N."/>
            <person name="Luecker S."/>
            <person name="Lage O.M."/>
            <person name="Pohl T."/>
            <person name="Merkel B.J."/>
            <person name="Hornburger P."/>
            <person name="Mueller R.-W."/>
            <person name="Bruemmer F."/>
            <person name="Labrenz M."/>
            <person name="Spormann A.M."/>
            <person name="Op den Camp H."/>
            <person name="Overmann J."/>
            <person name="Amann R."/>
            <person name="Jetten M.S.M."/>
            <person name="Mascher T."/>
            <person name="Medema M.H."/>
            <person name="Devos D.P."/>
            <person name="Kaster A.-K."/>
            <person name="Ovreas L."/>
            <person name="Rohde M."/>
            <person name="Galperin M.Y."/>
            <person name="Jogler C."/>
        </authorList>
    </citation>
    <scope>NUCLEOTIDE SEQUENCE [LARGE SCALE GENOMIC DNA]</scope>
    <source>
        <strain evidence="4 5">K22_7</strain>
    </source>
</reference>
<dbReference type="Proteomes" id="UP000318538">
    <property type="component" value="Chromosome"/>
</dbReference>
<name>A0A517NAY7_9BACT</name>
<dbReference type="PANTHER" id="PTHR36927">
    <property type="entry name" value="BLR4337 PROTEIN"/>
    <property type="match status" value="1"/>
</dbReference>
<dbReference type="PANTHER" id="PTHR36927:SF1">
    <property type="entry name" value="MDO-LIKE PROTEIN"/>
    <property type="match status" value="1"/>
</dbReference>
<evidence type="ECO:0000313" key="5">
    <source>
        <dbReference type="Proteomes" id="UP000318538"/>
    </source>
</evidence>
<keyword evidence="2" id="KW-0472">Membrane</keyword>
<dbReference type="AlphaFoldDB" id="A0A517NAY7"/>
<feature type="domain" description="Acyltransferase 3" evidence="3">
    <location>
        <begin position="22"/>
        <end position="410"/>
    </location>
</feature>
<evidence type="ECO:0000256" key="1">
    <source>
        <dbReference type="SAM" id="MobiDB-lite"/>
    </source>
</evidence>